<evidence type="ECO:0000256" key="10">
    <source>
        <dbReference type="ARBA" id="ARBA00023204"/>
    </source>
</evidence>
<evidence type="ECO:0000259" key="14">
    <source>
        <dbReference type="PROSITE" id="PS50162"/>
    </source>
</evidence>
<evidence type="ECO:0000256" key="4">
    <source>
        <dbReference type="ARBA" id="ARBA00022737"/>
    </source>
</evidence>
<dbReference type="Pfam" id="PF08423">
    <property type="entry name" value="Rad51"/>
    <property type="match status" value="1"/>
</dbReference>
<feature type="repeat" description="PPR" evidence="13">
    <location>
        <begin position="581"/>
        <end position="615"/>
    </location>
</feature>
<dbReference type="Proteomes" id="UP000015453">
    <property type="component" value="Unassembled WGS sequence"/>
</dbReference>
<protein>
    <recommendedName>
        <fullName evidence="14">RecA family profile 1 domain-containing protein</fullName>
    </recommendedName>
</protein>
<dbReference type="PROSITE" id="PS51375">
    <property type="entry name" value="PPR"/>
    <property type="match status" value="5"/>
</dbReference>
<evidence type="ECO:0000256" key="1">
    <source>
        <dbReference type="ARBA" id="ARBA00004123"/>
    </source>
</evidence>
<evidence type="ECO:0000256" key="13">
    <source>
        <dbReference type="PROSITE-ProRule" id="PRU00708"/>
    </source>
</evidence>
<dbReference type="NCBIfam" id="TIGR00756">
    <property type="entry name" value="PPR"/>
    <property type="match status" value="4"/>
</dbReference>
<dbReference type="InterPro" id="IPR047323">
    <property type="entry name" value="Rad51D_C"/>
</dbReference>
<dbReference type="Gene3D" id="1.25.40.10">
    <property type="entry name" value="Tetratricopeptide repeat domain"/>
    <property type="match status" value="3"/>
</dbReference>
<feature type="repeat" description="PPR" evidence="13">
    <location>
        <begin position="476"/>
        <end position="510"/>
    </location>
</feature>
<evidence type="ECO:0000256" key="12">
    <source>
        <dbReference type="ARBA" id="ARBA00056000"/>
    </source>
</evidence>
<sequence length="752" mass="84620">MVTLEELEGDFPLLDFDFRRFCSSLGIITVEDFLLHDSLALELELKHAPEKLKQGVEQLFSIVDDYHHPFLTGLELLDDDERNKGFLSTGCGRIDVLLQGGLRLGHVTEIVGPSSSGKTQFCLRTASHVARNFDGEVLYFDTGNSCSARRISQFLNQFTVPANNEVKKTVKQAMCSIVRHSVFDIFKLLDMLHQLLMNKSNTQAQSPFVKMLIIDSVSSLISPILGGGNPQGHSVMIRMGFMLKKLAYERNISVVVTNHMVGGQGGASKPALGESWKSVPHVRLLLSATPGSSITILKHPFLAAGKFANSVVSGVRFRSYSATRKIRPARRRRARFRTPIPFLDQLKICRNPDDYLSLLRDFSEQGYKHHYPCYASLVYRLARAGRFDDVELVLDYLKSRDVRCREALFIGLIRRYGKAGLIERAVEVFREMGRSINSPRTVLSFNTVLNVLVDGGRMPEAVELFRGGSRMGFRLNEVSYNVMIKMLLAEDDWEDAVKLFDEMLDRRIQPTVVTYNSLIGFLCRRGEVDAAKKLFESMRRKGKRGNAVTYALLMEGLCASGNSKEARKLMFDMEYHGCKTELVNYGVLLTDLANRGLVDEAKALLGDMKRRRIKPDVVMYNILIHHLCRNGEASGGYKMLVDMQVIDGCEPNAATFRAVADGLCGEGDYVGALKVVTVMMSIRRFPRVETLRRLVTGLLVKEKNRVEEAGFVLEEMKKLKMNLDWDCWEAMVTEVVVVHGSKPEIDLDEINA</sequence>
<evidence type="ECO:0000256" key="5">
    <source>
        <dbReference type="ARBA" id="ARBA00022741"/>
    </source>
</evidence>
<dbReference type="Gene3D" id="3.40.50.300">
    <property type="entry name" value="P-loop containing nucleotide triphosphate hydrolases"/>
    <property type="match status" value="1"/>
</dbReference>
<dbReference type="Pfam" id="PF13812">
    <property type="entry name" value="PPR_3"/>
    <property type="match status" value="1"/>
</dbReference>
<comment type="similarity">
    <text evidence="3">Belongs to the PPR family. P subfamily.</text>
</comment>
<keyword evidence="6" id="KW-0227">DNA damage</keyword>
<dbReference type="GO" id="GO:0006281">
    <property type="term" value="P:DNA repair"/>
    <property type="evidence" value="ECO:0007669"/>
    <property type="project" value="UniProtKB-KW"/>
</dbReference>
<evidence type="ECO:0000313" key="15">
    <source>
        <dbReference type="EMBL" id="EPS64672.1"/>
    </source>
</evidence>
<dbReference type="InterPro" id="IPR011990">
    <property type="entry name" value="TPR-like_helical_dom_sf"/>
</dbReference>
<comment type="function">
    <text evidence="12">Involved in the homologous recombination repair (HRR) pathway of double-stranded DNA breaks arising during DNA replication or induced by DNA-damaging agents.</text>
</comment>
<dbReference type="CDD" id="cd19489">
    <property type="entry name" value="Rad51D"/>
    <property type="match status" value="1"/>
</dbReference>
<keyword evidence="7" id="KW-0067">ATP-binding</keyword>
<evidence type="ECO:0000256" key="6">
    <source>
        <dbReference type="ARBA" id="ARBA00022763"/>
    </source>
</evidence>
<dbReference type="InterPro" id="IPR003593">
    <property type="entry name" value="AAA+_ATPase"/>
</dbReference>
<comment type="similarity">
    <text evidence="2">Belongs to the RecA family. RAD51 subfamily.</text>
</comment>
<dbReference type="Pfam" id="PF13041">
    <property type="entry name" value="PPR_2"/>
    <property type="match status" value="2"/>
</dbReference>
<feature type="repeat" description="PPR" evidence="13">
    <location>
        <begin position="546"/>
        <end position="580"/>
    </location>
</feature>
<accession>S8DXH8</accession>
<dbReference type="InterPro" id="IPR002885">
    <property type="entry name" value="PPR_rpt"/>
</dbReference>
<dbReference type="SMART" id="SM00382">
    <property type="entry name" value="AAA"/>
    <property type="match status" value="1"/>
</dbReference>
<keyword evidence="9" id="KW-0233">DNA recombination</keyword>
<feature type="repeat" description="PPR" evidence="13">
    <location>
        <begin position="616"/>
        <end position="651"/>
    </location>
</feature>
<keyword evidence="8" id="KW-0238">DNA-binding</keyword>
<dbReference type="SUPFAM" id="SSF52540">
    <property type="entry name" value="P-loop containing nucleoside triphosphate hydrolases"/>
    <property type="match status" value="1"/>
</dbReference>
<keyword evidence="5" id="KW-0547">Nucleotide-binding</keyword>
<dbReference type="InterPro" id="IPR013632">
    <property type="entry name" value="Rad51_C"/>
</dbReference>
<dbReference type="OrthoDB" id="185373at2759"/>
<feature type="domain" description="RecA family profile 1" evidence="14">
    <location>
        <begin position="83"/>
        <end position="260"/>
    </location>
</feature>
<evidence type="ECO:0000256" key="9">
    <source>
        <dbReference type="ARBA" id="ARBA00023172"/>
    </source>
</evidence>
<dbReference type="GO" id="GO:0140664">
    <property type="term" value="F:ATP-dependent DNA damage sensor activity"/>
    <property type="evidence" value="ECO:0007669"/>
    <property type="project" value="InterPro"/>
</dbReference>
<organism evidence="15 16">
    <name type="scientific">Genlisea aurea</name>
    <dbReference type="NCBI Taxonomy" id="192259"/>
    <lineage>
        <taxon>Eukaryota</taxon>
        <taxon>Viridiplantae</taxon>
        <taxon>Streptophyta</taxon>
        <taxon>Embryophyta</taxon>
        <taxon>Tracheophyta</taxon>
        <taxon>Spermatophyta</taxon>
        <taxon>Magnoliopsida</taxon>
        <taxon>eudicotyledons</taxon>
        <taxon>Gunneridae</taxon>
        <taxon>Pentapetalae</taxon>
        <taxon>asterids</taxon>
        <taxon>lamiids</taxon>
        <taxon>Lamiales</taxon>
        <taxon>Lentibulariaceae</taxon>
        <taxon>Genlisea</taxon>
    </lineage>
</organism>
<dbReference type="GO" id="GO:0005634">
    <property type="term" value="C:nucleus"/>
    <property type="evidence" value="ECO:0007669"/>
    <property type="project" value="UniProtKB-SubCell"/>
</dbReference>
<evidence type="ECO:0000256" key="2">
    <source>
        <dbReference type="ARBA" id="ARBA00007095"/>
    </source>
</evidence>
<evidence type="ECO:0000256" key="7">
    <source>
        <dbReference type="ARBA" id="ARBA00022840"/>
    </source>
</evidence>
<dbReference type="PROSITE" id="PS50162">
    <property type="entry name" value="RECA_2"/>
    <property type="match status" value="1"/>
</dbReference>
<dbReference type="InterPro" id="IPR020588">
    <property type="entry name" value="RecA_ATP-bd"/>
</dbReference>
<dbReference type="PANTHER" id="PTHR46128">
    <property type="entry name" value="MITOCHONDRIAL GROUP I INTRON SPLICING FACTOR CCM1"/>
    <property type="match status" value="1"/>
</dbReference>
<dbReference type="GO" id="GO:0006310">
    <property type="term" value="P:DNA recombination"/>
    <property type="evidence" value="ECO:0007669"/>
    <property type="project" value="UniProtKB-KW"/>
</dbReference>
<feature type="repeat" description="PPR" evidence="13">
    <location>
        <begin position="511"/>
        <end position="545"/>
    </location>
</feature>
<reference evidence="15 16" key="1">
    <citation type="journal article" date="2013" name="BMC Genomics">
        <title>The miniature genome of a carnivorous plant Genlisea aurea contains a low number of genes and short non-coding sequences.</title>
        <authorList>
            <person name="Leushkin E.V."/>
            <person name="Sutormin R.A."/>
            <person name="Nabieva E.R."/>
            <person name="Penin A.A."/>
            <person name="Kondrashov A.S."/>
            <person name="Logacheva M.D."/>
        </authorList>
    </citation>
    <scope>NUCLEOTIDE SEQUENCE [LARGE SCALE GENOMIC DNA]</scope>
</reference>
<gene>
    <name evidence="15" type="ORF">M569_10104</name>
</gene>
<dbReference type="GO" id="GO:0005524">
    <property type="term" value="F:ATP binding"/>
    <property type="evidence" value="ECO:0007669"/>
    <property type="project" value="UniProtKB-KW"/>
</dbReference>
<dbReference type="InterPro" id="IPR027417">
    <property type="entry name" value="P-loop_NTPase"/>
</dbReference>
<keyword evidence="11" id="KW-0539">Nucleus</keyword>
<keyword evidence="10" id="KW-0234">DNA repair</keyword>
<comment type="caution">
    <text evidence="15">The sequence shown here is derived from an EMBL/GenBank/DDBJ whole genome shotgun (WGS) entry which is preliminary data.</text>
</comment>
<name>S8DXH8_9LAMI</name>
<dbReference type="GO" id="GO:0003677">
    <property type="term" value="F:DNA binding"/>
    <property type="evidence" value="ECO:0007669"/>
    <property type="project" value="UniProtKB-KW"/>
</dbReference>
<dbReference type="AlphaFoldDB" id="S8DXH8"/>
<evidence type="ECO:0000256" key="3">
    <source>
        <dbReference type="ARBA" id="ARBA00007626"/>
    </source>
</evidence>
<dbReference type="PANTHER" id="PTHR46128:SF356">
    <property type="entry name" value="PENTACOTRIPEPTIDE-REPEAT REGION OF PRORP DOMAIN-CONTAINING PROTEIN"/>
    <property type="match status" value="1"/>
</dbReference>
<evidence type="ECO:0000256" key="8">
    <source>
        <dbReference type="ARBA" id="ARBA00023125"/>
    </source>
</evidence>
<dbReference type="InterPro" id="IPR050872">
    <property type="entry name" value="PPR_P_subfamily"/>
</dbReference>
<dbReference type="EMBL" id="AUSU01004677">
    <property type="protein sequence ID" value="EPS64672.1"/>
    <property type="molecule type" value="Genomic_DNA"/>
</dbReference>
<comment type="subcellular location">
    <subcellularLocation>
        <location evidence="1">Nucleus</location>
    </subcellularLocation>
</comment>
<dbReference type="FunFam" id="3.40.50.300:FF:001665">
    <property type="entry name" value="DNA repair protein RAD51 4"/>
    <property type="match status" value="1"/>
</dbReference>
<evidence type="ECO:0000256" key="11">
    <source>
        <dbReference type="ARBA" id="ARBA00023242"/>
    </source>
</evidence>
<dbReference type="Pfam" id="PF01535">
    <property type="entry name" value="PPR"/>
    <property type="match status" value="2"/>
</dbReference>
<proteinExistence type="inferred from homology"/>
<keyword evidence="16" id="KW-1185">Reference proteome</keyword>
<evidence type="ECO:0000313" key="16">
    <source>
        <dbReference type="Proteomes" id="UP000015453"/>
    </source>
</evidence>
<keyword evidence="4" id="KW-0677">Repeat</keyword>